<feature type="compositionally biased region" description="Polar residues" evidence="2">
    <location>
        <begin position="870"/>
        <end position="881"/>
    </location>
</feature>
<dbReference type="EMBL" id="JAODAN010000007">
    <property type="protein sequence ID" value="KAK1922918.1"/>
    <property type="molecule type" value="Genomic_DNA"/>
</dbReference>
<feature type="compositionally biased region" description="Low complexity" evidence="2">
    <location>
        <begin position="352"/>
        <end position="362"/>
    </location>
</feature>
<comment type="caution">
    <text evidence="3">The sequence shown here is derived from an EMBL/GenBank/DDBJ whole genome shotgun (WGS) entry which is preliminary data.</text>
</comment>
<feature type="region of interest" description="Disordered" evidence="2">
    <location>
        <begin position="853"/>
        <end position="881"/>
    </location>
</feature>
<evidence type="ECO:0000313" key="4">
    <source>
        <dbReference type="Proteomes" id="UP001182556"/>
    </source>
</evidence>
<feature type="coiled-coil region" evidence="1">
    <location>
        <begin position="546"/>
        <end position="573"/>
    </location>
</feature>
<evidence type="ECO:0000256" key="2">
    <source>
        <dbReference type="SAM" id="MobiDB-lite"/>
    </source>
</evidence>
<feature type="region of interest" description="Disordered" evidence="2">
    <location>
        <begin position="786"/>
        <end position="811"/>
    </location>
</feature>
<name>A0AAD9FPL4_PAPLA</name>
<reference evidence="3" key="1">
    <citation type="submission" date="2023-02" db="EMBL/GenBank/DDBJ databases">
        <title>Identification and recombinant expression of a fungal hydrolase from Papiliotrema laurentii that hydrolyzes apple cutin and clears colloidal polyester polyurethane.</title>
        <authorList>
            <consortium name="DOE Joint Genome Institute"/>
            <person name="Roman V.A."/>
            <person name="Bojanowski C."/>
            <person name="Crable B.R."/>
            <person name="Wagner D.N."/>
            <person name="Hung C.S."/>
            <person name="Nadeau L.J."/>
            <person name="Schratz L."/>
            <person name="Haridas S."/>
            <person name="Pangilinan J."/>
            <person name="Lipzen A."/>
            <person name="Na H."/>
            <person name="Yan M."/>
            <person name="Ng V."/>
            <person name="Grigoriev I.V."/>
            <person name="Spatafora J.W."/>
            <person name="Barlow D."/>
            <person name="Biffinger J."/>
            <person name="Kelley-Loughnane N."/>
            <person name="Varaljay V.A."/>
            <person name="Crookes-Goodson W.J."/>
        </authorList>
    </citation>
    <scope>NUCLEOTIDE SEQUENCE</scope>
    <source>
        <strain evidence="3">5307AH</strain>
    </source>
</reference>
<feature type="region of interest" description="Disordered" evidence="2">
    <location>
        <begin position="65"/>
        <end position="245"/>
    </location>
</feature>
<feature type="compositionally biased region" description="Low complexity" evidence="2">
    <location>
        <begin position="65"/>
        <end position="101"/>
    </location>
</feature>
<feature type="region of interest" description="Disordered" evidence="2">
    <location>
        <begin position="352"/>
        <end position="416"/>
    </location>
</feature>
<feature type="compositionally biased region" description="Low complexity" evidence="2">
    <location>
        <begin position="628"/>
        <end position="658"/>
    </location>
</feature>
<feature type="compositionally biased region" description="Polar residues" evidence="2">
    <location>
        <begin position="1"/>
        <end position="23"/>
    </location>
</feature>
<evidence type="ECO:0000313" key="3">
    <source>
        <dbReference type="EMBL" id="KAK1922918.1"/>
    </source>
</evidence>
<keyword evidence="4" id="KW-1185">Reference proteome</keyword>
<feature type="region of interest" description="Disordered" evidence="2">
    <location>
        <begin position="502"/>
        <end position="538"/>
    </location>
</feature>
<gene>
    <name evidence="3" type="ORF">DB88DRAFT_493139</name>
</gene>
<dbReference type="Proteomes" id="UP001182556">
    <property type="component" value="Unassembled WGS sequence"/>
</dbReference>
<proteinExistence type="predicted"/>
<feature type="region of interest" description="Disordered" evidence="2">
    <location>
        <begin position="739"/>
        <end position="762"/>
    </location>
</feature>
<feature type="region of interest" description="Disordered" evidence="2">
    <location>
        <begin position="1"/>
        <end position="53"/>
    </location>
</feature>
<feature type="compositionally biased region" description="Basic and acidic residues" evidence="2">
    <location>
        <begin position="169"/>
        <end position="219"/>
    </location>
</feature>
<feature type="compositionally biased region" description="Polar residues" evidence="2">
    <location>
        <begin position="131"/>
        <end position="141"/>
    </location>
</feature>
<organism evidence="3 4">
    <name type="scientific">Papiliotrema laurentii</name>
    <name type="common">Cryptococcus laurentii</name>
    <dbReference type="NCBI Taxonomy" id="5418"/>
    <lineage>
        <taxon>Eukaryota</taxon>
        <taxon>Fungi</taxon>
        <taxon>Dikarya</taxon>
        <taxon>Basidiomycota</taxon>
        <taxon>Agaricomycotina</taxon>
        <taxon>Tremellomycetes</taxon>
        <taxon>Tremellales</taxon>
        <taxon>Rhynchogastremaceae</taxon>
        <taxon>Papiliotrema</taxon>
    </lineage>
</organism>
<evidence type="ECO:0000256" key="1">
    <source>
        <dbReference type="SAM" id="Coils"/>
    </source>
</evidence>
<feature type="compositionally biased region" description="Polar residues" evidence="2">
    <location>
        <begin position="659"/>
        <end position="687"/>
    </location>
</feature>
<feature type="compositionally biased region" description="Polar residues" evidence="2">
    <location>
        <begin position="151"/>
        <end position="168"/>
    </location>
</feature>
<feature type="region of interest" description="Disordered" evidence="2">
    <location>
        <begin position="628"/>
        <end position="708"/>
    </location>
</feature>
<sequence>MASSWPYQPLSNPNNYPDSTQPYAQRAPDQPVFDSHNAMTGIPGVATSSGGSEMWRPIAAVETYVPPQQQYQPPYQPHQQQPVQQQFQQPYPQPHQQPFQQLRHDSPEPGEIAPRPSANSVPDPSRPLCRQKNSPRSSFSTHGARLPPVSPSATHAGSKQGYSKAESSTGRDSRSNDSFNSRRKDGRERSRERPRRHESYHSPSRSRDRSPERGRWTRDSRRRSISPEGRRSISPRRSGPRQPLTTYLTHFAEKMHEALISVSARSLARSHLARLQSFTGPSSSTALADAEDRVRLADKSVAEAMNDMNDSFAELLWRTTRDGRGPDADAFERDAIKERLAKLESLSTSGALLPQPSQQQAPLPTPSPAIPATPASAIPAPPPPPPTSARADVSAQDVEMDGKNGEDGEVEQIEHKRRRAKDLLKDVLRRLDAMEHQRDELNIRCDDLENWIWENAENDVQAMSWDRLEAARLTLHSMPPMERSRKRRKVEEAVEVAKVDVEVQTESDPEGAPAPAVDDKPEGPGLVGSEPGPTDTMDTSTKVDATAALLAENAELKTEMEGLRTTITDLQGQFEKWRAMGEQRDRAIITACMREMTASTKGLVKTEVSELFKHLKGDVKFPTVSVPKVSTAAPPVPSSPGSAKYSSNASSGVVSLSVPQTLSNGGTWQNSSVRPHSTPPGQTSSPHLMQPPRAVSQGPQTSSPQVPLALSGLGLASSVRQPANGSPSIPVASFSGAMMEGHGQAASPSSNGLQQQHQRLQPQQFSRPLLPQRTSPQPGSLFLQQLQQSQHPPAQQQPVKQQVSPNVSAPILPSGVEQSAFGFTQPTFTQAVQPGSGELVPLPTGLPLMAADAGQNSIALQSDAAPPTMPGSNGQQNPSAQ</sequence>
<dbReference type="AlphaFoldDB" id="A0AAD9FPL4"/>
<protein>
    <submittedName>
        <fullName evidence="3">Uncharacterized protein</fullName>
    </submittedName>
</protein>
<feature type="compositionally biased region" description="Low complexity" evidence="2">
    <location>
        <begin position="786"/>
        <end position="807"/>
    </location>
</feature>
<keyword evidence="1" id="KW-0175">Coiled coil</keyword>
<accession>A0AAD9FPL4</accession>